<sequence length="232" mass="24733">MKRREFSLLALAGAFGLPALARAAAPVIEVYKSEACGCCGAWVEHLKANGFAPRVTNVDNPSDYRERAGIPNQLGSCHTALVGGYAIEGHVPAAEIKRLLAEKPKARGLAVPGMPLGSPGMEGPRKDPYDVFLVDRSGRATVYKHYGQEVQAVQAGAAADLVDAEVKKVDREAGKITLRHGELKNLNMPGMTMAFRVREAAMLDGVKAGDQVKFSADRVNGAITVVQLQLAQ</sequence>
<dbReference type="KEGG" id="mlir:LPB04_18660"/>
<dbReference type="EMBL" id="CP062941">
    <property type="protein sequence ID" value="QOL48946.1"/>
    <property type="molecule type" value="Genomic_DNA"/>
</dbReference>
<dbReference type="Gene3D" id="2.40.50.320">
    <property type="entry name" value="Copper binding periplasmic protein CusF"/>
    <property type="match status" value="1"/>
</dbReference>
<accession>A0A7L9U4J1</accession>
<dbReference type="Pfam" id="PF04214">
    <property type="entry name" value="DUF411"/>
    <property type="match status" value="1"/>
</dbReference>
<dbReference type="Proteomes" id="UP000593875">
    <property type="component" value="Chromosome"/>
</dbReference>
<dbReference type="AlphaFoldDB" id="A0A7L9U4J1"/>
<dbReference type="RefSeq" id="WP_193685989.1">
    <property type="nucleotide sequence ID" value="NZ_CP062941.1"/>
</dbReference>
<feature type="signal peptide" evidence="1">
    <location>
        <begin position="1"/>
        <end position="23"/>
    </location>
</feature>
<keyword evidence="3" id="KW-1185">Reference proteome</keyword>
<proteinExistence type="predicted"/>
<keyword evidence="1" id="KW-0732">Signal</keyword>
<name>A0A7L9U4J1_9BURK</name>
<evidence type="ECO:0000313" key="3">
    <source>
        <dbReference type="Proteomes" id="UP000593875"/>
    </source>
</evidence>
<dbReference type="InterPro" id="IPR007332">
    <property type="entry name" value="DUF411"/>
</dbReference>
<protein>
    <submittedName>
        <fullName evidence="2">Copper-binding protein</fullName>
    </submittedName>
</protein>
<dbReference type="Pfam" id="PF11604">
    <property type="entry name" value="CusF_Ec"/>
    <property type="match status" value="1"/>
</dbReference>
<gene>
    <name evidence="2" type="ORF">LPB04_18660</name>
</gene>
<dbReference type="InterPro" id="IPR021647">
    <property type="entry name" value="CusF_Ec"/>
</dbReference>
<evidence type="ECO:0000313" key="2">
    <source>
        <dbReference type="EMBL" id="QOL48946.1"/>
    </source>
</evidence>
<feature type="chain" id="PRO_5032730657" evidence="1">
    <location>
        <begin position="24"/>
        <end position="232"/>
    </location>
</feature>
<dbReference type="InterPro" id="IPR042230">
    <property type="entry name" value="CusF_sf"/>
</dbReference>
<reference evidence="2 3" key="1">
    <citation type="submission" date="2020-10" db="EMBL/GenBank/DDBJ databases">
        <title>Genome sequencing of Massilia sp. LPB0304.</title>
        <authorList>
            <person name="Kim J."/>
        </authorList>
    </citation>
    <scope>NUCLEOTIDE SEQUENCE [LARGE SCALE GENOMIC DNA]</scope>
    <source>
        <strain evidence="2 3">LPB0304</strain>
    </source>
</reference>
<evidence type="ECO:0000256" key="1">
    <source>
        <dbReference type="SAM" id="SignalP"/>
    </source>
</evidence>
<organism evidence="2 3">
    <name type="scientific">Massilia litorea</name>
    <dbReference type="NCBI Taxonomy" id="2769491"/>
    <lineage>
        <taxon>Bacteria</taxon>
        <taxon>Pseudomonadati</taxon>
        <taxon>Pseudomonadota</taxon>
        <taxon>Betaproteobacteria</taxon>
        <taxon>Burkholderiales</taxon>
        <taxon>Oxalobacteraceae</taxon>
        <taxon>Telluria group</taxon>
        <taxon>Massilia</taxon>
    </lineage>
</organism>